<sequence length="396" mass="45621">MAEEFMTHFRFNIEITIDRFSFTNIQKKPSENFQEYTRCWRTKTARVQPPLDESELSKYFIRAKKGIYFDKMMSMMDQKLVELVKMGDFIEEGVKYGKIQSMVPHRVYNTQPHYNPPRAPAYQNPPRPYVFVQASIHQNRPSYAPRPCLNLEARNARAYTPIAEPYTQLFKRLRTAGVLQPAKRKLSDPIPHNFDGNRRGVIKCTPSPPNVNNNPLPNHKNQEVNMVTLDDEYGAPDYPNIDETDALTSLAEPLTIQTYLPRVVATTLIARKPEYDNKAVPWDYRAGAKGKMIDTAVAQGMTRSRKCYAPEDLNQKVLEKEQNRKKNVTDVEVAEFWKKMQSKDYSVEEQLKKSPAHISIWSLLMSSEAYRNTLMEVLSGVNIPKETTSETLCATI</sequence>
<gene>
    <name evidence="1" type="ORF">H5410_041264</name>
</gene>
<keyword evidence="2" id="KW-1185">Reference proteome</keyword>
<reference evidence="1 2" key="1">
    <citation type="submission" date="2020-09" db="EMBL/GenBank/DDBJ databases">
        <title>De no assembly of potato wild relative species, Solanum commersonii.</title>
        <authorList>
            <person name="Cho K."/>
        </authorList>
    </citation>
    <scope>NUCLEOTIDE SEQUENCE [LARGE SCALE GENOMIC DNA]</scope>
    <source>
        <strain evidence="1">LZ3.2</strain>
        <tissue evidence="1">Leaf</tissue>
    </source>
</reference>
<evidence type="ECO:0000313" key="1">
    <source>
        <dbReference type="EMBL" id="KAG5590750.1"/>
    </source>
</evidence>
<name>A0A9J5XUZ3_SOLCO</name>
<dbReference type="OrthoDB" id="1304644at2759"/>
<dbReference type="Proteomes" id="UP000824120">
    <property type="component" value="Chromosome 8"/>
</dbReference>
<evidence type="ECO:0000313" key="2">
    <source>
        <dbReference type="Proteomes" id="UP000824120"/>
    </source>
</evidence>
<dbReference type="PANTHER" id="PTHR32108">
    <property type="entry name" value="DNA-DIRECTED RNA POLYMERASE SUBUNIT ALPHA"/>
    <property type="match status" value="1"/>
</dbReference>
<organism evidence="1 2">
    <name type="scientific">Solanum commersonii</name>
    <name type="common">Commerson's wild potato</name>
    <name type="synonym">Commerson's nightshade</name>
    <dbReference type="NCBI Taxonomy" id="4109"/>
    <lineage>
        <taxon>Eukaryota</taxon>
        <taxon>Viridiplantae</taxon>
        <taxon>Streptophyta</taxon>
        <taxon>Embryophyta</taxon>
        <taxon>Tracheophyta</taxon>
        <taxon>Spermatophyta</taxon>
        <taxon>Magnoliopsida</taxon>
        <taxon>eudicotyledons</taxon>
        <taxon>Gunneridae</taxon>
        <taxon>Pentapetalae</taxon>
        <taxon>asterids</taxon>
        <taxon>lamiids</taxon>
        <taxon>Solanales</taxon>
        <taxon>Solanaceae</taxon>
        <taxon>Solanoideae</taxon>
        <taxon>Solaneae</taxon>
        <taxon>Solanum</taxon>
    </lineage>
</organism>
<protein>
    <submittedName>
        <fullName evidence="1">Uncharacterized protein</fullName>
    </submittedName>
</protein>
<dbReference type="AlphaFoldDB" id="A0A9J5XUZ3"/>
<comment type="caution">
    <text evidence="1">The sequence shown here is derived from an EMBL/GenBank/DDBJ whole genome shotgun (WGS) entry which is preliminary data.</text>
</comment>
<dbReference type="EMBL" id="JACXVP010000008">
    <property type="protein sequence ID" value="KAG5590750.1"/>
    <property type="molecule type" value="Genomic_DNA"/>
</dbReference>
<accession>A0A9J5XUZ3</accession>
<dbReference type="PANTHER" id="PTHR32108:SF9">
    <property type="entry name" value="REVERSE TRANSCRIPTASE RNASE H-LIKE DOMAIN-CONTAINING PROTEIN"/>
    <property type="match status" value="1"/>
</dbReference>
<proteinExistence type="predicted"/>